<proteinExistence type="predicted"/>
<dbReference type="EMBL" id="BGPR01228194">
    <property type="protein sequence ID" value="GBL64940.1"/>
    <property type="molecule type" value="Genomic_DNA"/>
</dbReference>
<evidence type="ECO:0000313" key="3">
    <source>
        <dbReference type="Proteomes" id="UP000499080"/>
    </source>
</evidence>
<protein>
    <recommendedName>
        <fullName evidence="4">Reverse transcriptase domain-containing protein</fullName>
    </recommendedName>
</protein>
<organism evidence="2 3">
    <name type="scientific">Araneus ventricosus</name>
    <name type="common">Orbweaver spider</name>
    <name type="synonym">Epeira ventricosa</name>
    <dbReference type="NCBI Taxonomy" id="182803"/>
    <lineage>
        <taxon>Eukaryota</taxon>
        <taxon>Metazoa</taxon>
        <taxon>Ecdysozoa</taxon>
        <taxon>Arthropoda</taxon>
        <taxon>Chelicerata</taxon>
        <taxon>Arachnida</taxon>
        <taxon>Araneae</taxon>
        <taxon>Araneomorphae</taxon>
        <taxon>Entelegynae</taxon>
        <taxon>Araneoidea</taxon>
        <taxon>Araneidae</taxon>
        <taxon>Araneus</taxon>
    </lineage>
</organism>
<sequence>CVSDGENDTVKTYKLNTVTYGTASVPYLDARVLHQLVKDEGQCFSPAATVLDSVFYMDDVLTGGDSLEEVRELQIQLIHLLARAGMELHK</sequence>
<feature type="non-terminal residue" evidence="2">
    <location>
        <position position="1"/>
    </location>
</feature>
<dbReference type="EMBL" id="BGPR01228128">
    <property type="protein sequence ID" value="GBL64638.1"/>
    <property type="molecule type" value="Genomic_DNA"/>
</dbReference>
<keyword evidence="3" id="KW-1185">Reference proteome</keyword>
<gene>
    <name evidence="1" type="ORF">AVEN_131189_1</name>
    <name evidence="2" type="ORF">AVEN_45068_1</name>
</gene>
<dbReference type="AlphaFoldDB" id="A0A4Y1ZSD5"/>
<dbReference type="GO" id="GO:0071897">
    <property type="term" value="P:DNA biosynthetic process"/>
    <property type="evidence" value="ECO:0007669"/>
    <property type="project" value="UniProtKB-ARBA"/>
</dbReference>
<reference evidence="2 3" key="1">
    <citation type="journal article" date="2019" name="Sci. Rep.">
        <title>Orb-weaving spider Araneus ventricosus genome elucidates the spidroin gene catalogue.</title>
        <authorList>
            <person name="Kono N."/>
            <person name="Nakamura H."/>
            <person name="Ohtoshi R."/>
            <person name="Moran D.A.P."/>
            <person name="Shinohara A."/>
            <person name="Yoshida Y."/>
            <person name="Fujiwara M."/>
            <person name="Mori M."/>
            <person name="Tomita M."/>
            <person name="Arakawa K."/>
        </authorList>
    </citation>
    <scope>NUCLEOTIDE SEQUENCE [LARGE SCALE GENOMIC DNA]</scope>
</reference>
<evidence type="ECO:0000313" key="1">
    <source>
        <dbReference type="EMBL" id="GBL64638.1"/>
    </source>
</evidence>
<evidence type="ECO:0000313" key="2">
    <source>
        <dbReference type="EMBL" id="GBL64940.1"/>
    </source>
</evidence>
<dbReference type="SUPFAM" id="SSF56672">
    <property type="entry name" value="DNA/RNA polymerases"/>
    <property type="match status" value="1"/>
</dbReference>
<dbReference type="InterPro" id="IPR043502">
    <property type="entry name" value="DNA/RNA_pol_sf"/>
</dbReference>
<accession>A0A4Y1ZSD5</accession>
<evidence type="ECO:0008006" key="4">
    <source>
        <dbReference type="Google" id="ProtNLM"/>
    </source>
</evidence>
<name>A0A4Y1ZSD5_ARAVE</name>
<comment type="caution">
    <text evidence="2">The sequence shown here is derived from an EMBL/GenBank/DDBJ whole genome shotgun (WGS) entry which is preliminary data.</text>
</comment>
<dbReference type="Proteomes" id="UP000499080">
    <property type="component" value="Unassembled WGS sequence"/>
</dbReference>
<dbReference type="OrthoDB" id="6435153at2759"/>